<dbReference type="Proteomes" id="UP000050761">
    <property type="component" value="Unassembled WGS sequence"/>
</dbReference>
<name>A0A183FW49_HELPZ</name>
<accession>A0A183FW49</accession>
<keyword evidence="2" id="KW-1185">Reference proteome</keyword>
<evidence type="ECO:0000313" key="3">
    <source>
        <dbReference type="WBParaSite" id="HPBE_0001262501-mRNA-1"/>
    </source>
</evidence>
<accession>A0A3P8A9S9</accession>
<reference evidence="1 2" key="1">
    <citation type="submission" date="2018-11" db="EMBL/GenBank/DDBJ databases">
        <authorList>
            <consortium name="Pathogen Informatics"/>
        </authorList>
    </citation>
    <scope>NUCLEOTIDE SEQUENCE [LARGE SCALE GENOMIC DNA]</scope>
</reference>
<organism evidence="2 3">
    <name type="scientific">Heligmosomoides polygyrus</name>
    <name type="common">Parasitic roundworm</name>
    <dbReference type="NCBI Taxonomy" id="6339"/>
    <lineage>
        <taxon>Eukaryota</taxon>
        <taxon>Metazoa</taxon>
        <taxon>Ecdysozoa</taxon>
        <taxon>Nematoda</taxon>
        <taxon>Chromadorea</taxon>
        <taxon>Rhabditida</taxon>
        <taxon>Rhabditina</taxon>
        <taxon>Rhabditomorpha</taxon>
        <taxon>Strongyloidea</taxon>
        <taxon>Heligmosomidae</taxon>
        <taxon>Heligmosomoides</taxon>
    </lineage>
</organism>
<protein>
    <submittedName>
        <fullName evidence="3">N-acetyltransferase domain-containing protein</fullName>
    </submittedName>
</protein>
<evidence type="ECO:0000313" key="1">
    <source>
        <dbReference type="EMBL" id="VDO92964.1"/>
    </source>
</evidence>
<reference evidence="3" key="2">
    <citation type="submission" date="2019-09" db="UniProtKB">
        <authorList>
            <consortium name="WormBaseParasite"/>
        </authorList>
    </citation>
    <scope>IDENTIFICATION</scope>
</reference>
<sequence length="170" mass="18701">MPNSWPDGWANYGGVKKPPFQRYGDGGHIETKRSKPRESQLFVKGVHFRIDVSRAPTPVSLSTARKSAVLAAATEVREQKAAYIADSLSGNEVAAKLLRTFGWSKEWKGSLRGIQKTRCRPKGSEKVGVRTGQMSLLSRRRDTSMHSNMIISHFLEGPEGLPGQDHGSLG</sequence>
<evidence type="ECO:0000313" key="2">
    <source>
        <dbReference type="Proteomes" id="UP000050761"/>
    </source>
</evidence>
<dbReference type="AlphaFoldDB" id="A0A183FW49"/>
<dbReference type="WBParaSite" id="HPBE_0001262501-mRNA-1">
    <property type="protein sequence ID" value="HPBE_0001262501-mRNA-1"/>
    <property type="gene ID" value="HPBE_0001262501"/>
</dbReference>
<proteinExistence type="predicted"/>
<gene>
    <name evidence="1" type="ORF">HPBE_LOCUS12626</name>
</gene>
<dbReference type="EMBL" id="UZAH01027574">
    <property type="protein sequence ID" value="VDO92964.1"/>
    <property type="molecule type" value="Genomic_DNA"/>
</dbReference>